<dbReference type="CDD" id="cd13849">
    <property type="entry name" value="CuRO_1_LCC_plant"/>
    <property type="match status" value="1"/>
</dbReference>
<accession>A0A8T2UFZ2</accession>
<dbReference type="SUPFAM" id="SSF49503">
    <property type="entry name" value="Cupredoxins"/>
    <property type="match status" value="1"/>
</dbReference>
<keyword evidence="4" id="KW-1185">Reference proteome</keyword>
<dbReference type="InterPro" id="IPR045087">
    <property type="entry name" value="Cu-oxidase_fam"/>
</dbReference>
<comment type="similarity">
    <text evidence="1">Belongs to the multicopper oxidase family.</text>
</comment>
<dbReference type="Proteomes" id="UP000825935">
    <property type="component" value="Chromosome 6"/>
</dbReference>
<name>A0A8T2UFZ2_CERRI</name>
<proteinExistence type="inferred from homology"/>
<dbReference type="EMBL" id="CM035411">
    <property type="protein sequence ID" value="KAH7434977.1"/>
    <property type="molecule type" value="Genomic_DNA"/>
</dbReference>
<dbReference type="InterPro" id="IPR034288">
    <property type="entry name" value="CuRO_1_LCC"/>
</dbReference>
<reference evidence="3" key="1">
    <citation type="submission" date="2021-08" db="EMBL/GenBank/DDBJ databases">
        <title>WGS assembly of Ceratopteris richardii.</title>
        <authorList>
            <person name="Marchant D.B."/>
            <person name="Chen G."/>
            <person name="Jenkins J."/>
            <person name="Shu S."/>
            <person name="Leebens-Mack J."/>
            <person name="Grimwood J."/>
            <person name="Schmutz J."/>
            <person name="Soltis P."/>
            <person name="Soltis D."/>
            <person name="Chen Z.-H."/>
        </authorList>
    </citation>
    <scope>NUCLEOTIDE SEQUENCE</scope>
    <source>
        <strain evidence="3">Whitten #5841</strain>
        <tissue evidence="3">Leaf</tissue>
    </source>
</reference>
<dbReference type="GO" id="GO:0016491">
    <property type="term" value="F:oxidoreductase activity"/>
    <property type="evidence" value="ECO:0007669"/>
    <property type="project" value="TreeGrafter"/>
</dbReference>
<dbReference type="PANTHER" id="PTHR11709">
    <property type="entry name" value="MULTI-COPPER OXIDASE"/>
    <property type="match status" value="1"/>
</dbReference>
<comment type="caution">
    <text evidence="3">The sequence shown here is derived from an EMBL/GenBank/DDBJ whole genome shotgun (WGS) entry which is preliminary data.</text>
</comment>
<dbReference type="PANTHER" id="PTHR11709:SF417">
    <property type="entry name" value="LACCASE-17"/>
    <property type="match status" value="1"/>
</dbReference>
<protein>
    <recommendedName>
        <fullName evidence="2">Plastocyanin-like domain-containing protein</fullName>
    </recommendedName>
</protein>
<evidence type="ECO:0000256" key="1">
    <source>
        <dbReference type="ARBA" id="ARBA00010609"/>
    </source>
</evidence>
<sequence length="230" mass="26913">MVGGLPCPREQYKRRLWEDSLLQLTVQTTNVTRLCYTKVLLTVNGQFPGPTSYVREGDKVVVNVSNLSSYDVTIHWHGVRQLLSCWADGPAYITQCPIKTNQSYVHRFRIIDQRGTLFWHAHQSWLRASIHGAFIILKKNKVGYPFDKPTQEPPPLDIKTFMLFYWLNNLKTQSKAIIRVAHNCFKREAWQIFVSREKLGSKHNEPIIFFFFERKFNNAISKCSLYCRPM</sequence>
<feature type="domain" description="Plastocyanin-like" evidence="2">
    <location>
        <begin position="26"/>
        <end position="140"/>
    </location>
</feature>
<evidence type="ECO:0000313" key="3">
    <source>
        <dbReference type="EMBL" id="KAH7434977.1"/>
    </source>
</evidence>
<organism evidence="3 4">
    <name type="scientific">Ceratopteris richardii</name>
    <name type="common">Triangle waterfern</name>
    <dbReference type="NCBI Taxonomy" id="49495"/>
    <lineage>
        <taxon>Eukaryota</taxon>
        <taxon>Viridiplantae</taxon>
        <taxon>Streptophyta</taxon>
        <taxon>Embryophyta</taxon>
        <taxon>Tracheophyta</taxon>
        <taxon>Polypodiopsida</taxon>
        <taxon>Polypodiidae</taxon>
        <taxon>Polypodiales</taxon>
        <taxon>Pteridineae</taxon>
        <taxon>Pteridaceae</taxon>
        <taxon>Parkerioideae</taxon>
        <taxon>Ceratopteris</taxon>
    </lineage>
</organism>
<evidence type="ECO:0000313" key="4">
    <source>
        <dbReference type="Proteomes" id="UP000825935"/>
    </source>
</evidence>
<dbReference type="Pfam" id="PF07732">
    <property type="entry name" value="Cu-oxidase_3"/>
    <property type="match status" value="1"/>
</dbReference>
<dbReference type="InterPro" id="IPR008972">
    <property type="entry name" value="Cupredoxin"/>
</dbReference>
<gene>
    <name evidence="3" type="ORF">KP509_06G043500</name>
</gene>
<dbReference type="Gene3D" id="2.60.40.420">
    <property type="entry name" value="Cupredoxins - blue copper proteins"/>
    <property type="match status" value="1"/>
</dbReference>
<dbReference type="OrthoDB" id="2121828at2759"/>
<evidence type="ECO:0000259" key="2">
    <source>
        <dbReference type="Pfam" id="PF07732"/>
    </source>
</evidence>
<dbReference type="GO" id="GO:0005507">
    <property type="term" value="F:copper ion binding"/>
    <property type="evidence" value="ECO:0007669"/>
    <property type="project" value="InterPro"/>
</dbReference>
<dbReference type="AlphaFoldDB" id="A0A8T2UFZ2"/>
<dbReference type="InterPro" id="IPR011707">
    <property type="entry name" value="Cu-oxidase-like_N"/>
</dbReference>